<dbReference type="EMBL" id="OR159674">
    <property type="protein sequence ID" value="WKW87064.1"/>
    <property type="molecule type" value="Genomic_DNA"/>
</dbReference>
<organism evidence="1 2">
    <name type="scientific">Microbacterium phage Nicole72</name>
    <dbReference type="NCBI Taxonomy" id="3062838"/>
    <lineage>
        <taxon>Viruses</taxon>
        <taxon>Duplodnaviria</taxon>
        <taxon>Heunggongvirae</taxon>
        <taxon>Uroviricota</taxon>
        <taxon>Caudoviricetes</taxon>
        <taxon>Hodgkinviridae</taxon>
        <taxon>Meganvirus</taxon>
        <taxon>Meganvirus nichole72</taxon>
    </lineage>
</organism>
<reference evidence="1" key="1">
    <citation type="submission" date="2023-06" db="EMBL/GenBank/DDBJ databases">
        <authorList>
            <person name="Byrum C.A."/>
            <person name="Fullante V.A."/>
            <person name="Ghosh G."/>
            <person name="Ivey A.L."/>
            <person name="Joby C.P."/>
            <person name="Johnson E."/>
            <person name="Kamil H.A."/>
            <person name="Martinez L."/>
            <person name="Tutelo G.A."/>
            <person name="Wilson D."/>
            <person name="Ziegler A.J."/>
            <person name="Garlena R.A."/>
            <person name="Russell D.A."/>
            <person name="Jacobs-Sera D."/>
            <person name="Hatfull G.F."/>
        </authorList>
    </citation>
    <scope>NUCLEOTIDE SEQUENCE</scope>
</reference>
<keyword evidence="2" id="KW-1185">Reference proteome</keyword>
<evidence type="ECO:0000313" key="1">
    <source>
        <dbReference type="EMBL" id="WKW87064.1"/>
    </source>
</evidence>
<dbReference type="Proteomes" id="UP001654554">
    <property type="component" value="Segment"/>
</dbReference>
<gene>
    <name evidence="1" type="primary">27</name>
    <name evidence="1" type="ORF">SEA_NICOLE72_27</name>
</gene>
<evidence type="ECO:0000313" key="2">
    <source>
        <dbReference type="Proteomes" id="UP001654554"/>
    </source>
</evidence>
<name>A0ACD4UHQ3_9CAUD</name>
<accession>A0ACD4UHQ3</accession>
<protein>
    <submittedName>
        <fullName evidence="1">Uncharacterized protein</fullName>
    </submittedName>
</protein>
<sequence length="154" mass="16544">MALPDFASFLTYYRDLVGTALTPTPGKLFVQPGEQVAWDQCDCDGQGWARLVRADPIYGQTKANGVPCIVRWEVQFAVGVLRCVTGPTDKGKLPSAATISSEGVVFANDMVALMSAIECDQYVKRMIEAVPLGPEGGCAGSEVRFVVHVQPCCD</sequence>
<proteinExistence type="predicted"/>